<dbReference type="Proteomes" id="UP001231649">
    <property type="component" value="Chromosome 25"/>
</dbReference>
<name>A0ACC2Q5T4_9NEOP</name>
<reference evidence="1" key="1">
    <citation type="submission" date="2023-03" db="EMBL/GenBank/DDBJ databases">
        <title>Chromosome-level genomes of two armyworms, Mythimna separata and Mythimna loreyi, provide insights into the biosynthesis and reception of sex pheromones.</title>
        <authorList>
            <person name="Zhao H."/>
        </authorList>
    </citation>
    <scope>NUCLEOTIDE SEQUENCE</scope>
    <source>
        <strain evidence="1">BeijingLab</strain>
    </source>
</reference>
<dbReference type="EMBL" id="CM056801">
    <property type="protein sequence ID" value="KAJ8708858.1"/>
    <property type="molecule type" value="Genomic_DNA"/>
</dbReference>
<accession>A0ACC2Q5T4</accession>
<protein>
    <submittedName>
        <fullName evidence="1">Uncharacterized protein</fullName>
    </submittedName>
</protein>
<keyword evidence="2" id="KW-1185">Reference proteome</keyword>
<sequence>MLNPDVTNLIFNESDSRRGSRTRALESESRRGSRSRQLERSLSYSEAIGNGSGRSSIEIPSIVNTDVYTNEELKKHYRISQTYVEGKEIAFPSGVTNVDPKNHLRIPVDESSQDSSIYSSEDEHIDRGLVMTIDVGDISTSPKDSDVTKPYSERSTLPIASSSVDTNTNHIYDTIETAESIESPDSIFDGRDTTFGPSAHAYSTPYSRRKKRSTHRLRHGRPNRSRRVVLKSGEENVPVRSNISAKSIKYMRDIVTTVINSKWRFILLMMVAAHFIFWFVFAGIWYAVSSSYADDIGDGKEHCVTGTTSFAGLLMMSVETQMTIGYGTRFPNEECPEAIIIMVLEIVAGTALSGGLSSLLFTKLIRPNRRINSVGFSKKAAVCRRDGELCLQFRVWDLMNVHIIGSTISAYMLKPIRTLEGELVHNYMHQLELKESRAFLLWPITVVHVINAESPLYDFSAQDMMDYRFEIVVCLTGASKNMGTTTQSRTSYLSKEIIWGYRFKNVVHYSKKDEAYKIDTDNLDAVEQVEIPLCSASYLKDFEEDLKASTNLLYSPNMSVSPTDLSIPEDSSTLSRPEDSSTLSRPEDSLPSSPSFNRTAGTQRSFGWNFKRFRPEKYVGTFEKKE</sequence>
<evidence type="ECO:0000313" key="1">
    <source>
        <dbReference type="EMBL" id="KAJ8708858.1"/>
    </source>
</evidence>
<organism evidence="1 2">
    <name type="scientific">Mythimna loreyi</name>
    <dbReference type="NCBI Taxonomy" id="667449"/>
    <lineage>
        <taxon>Eukaryota</taxon>
        <taxon>Metazoa</taxon>
        <taxon>Ecdysozoa</taxon>
        <taxon>Arthropoda</taxon>
        <taxon>Hexapoda</taxon>
        <taxon>Insecta</taxon>
        <taxon>Pterygota</taxon>
        <taxon>Neoptera</taxon>
        <taxon>Endopterygota</taxon>
        <taxon>Lepidoptera</taxon>
        <taxon>Glossata</taxon>
        <taxon>Ditrysia</taxon>
        <taxon>Noctuoidea</taxon>
        <taxon>Noctuidae</taxon>
        <taxon>Noctuinae</taxon>
        <taxon>Hadenini</taxon>
        <taxon>Mythimna</taxon>
    </lineage>
</organism>
<comment type="caution">
    <text evidence="1">The sequence shown here is derived from an EMBL/GenBank/DDBJ whole genome shotgun (WGS) entry which is preliminary data.</text>
</comment>
<proteinExistence type="predicted"/>
<gene>
    <name evidence="1" type="ORF">PYW08_010240</name>
</gene>
<evidence type="ECO:0000313" key="2">
    <source>
        <dbReference type="Proteomes" id="UP001231649"/>
    </source>
</evidence>